<dbReference type="PANTHER" id="PTHR22100">
    <property type="entry name" value="WINGS APART-LIKE PROTEIN HOMOLOG"/>
    <property type="match status" value="1"/>
</dbReference>
<evidence type="ECO:0000259" key="4">
    <source>
        <dbReference type="Pfam" id="PF07814"/>
    </source>
</evidence>
<protein>
    <recommendedName>
        <fullName evidence="4">Wings apart-like protein C-terminal domain-containing protein</fullName>
    </recommendedName>
</protein>
<name>A0A9P9A7V2_9PEZI</name>
<feature type="region of interest" description="Disordered" evidence="3">
    <location>
        <begin position="70"/>
        <end position="220"/>
    </location>
</feature>
<feature type="region of interest" description="Disordered" evidence="3">
    <location>
        <begin position="256"/>
        <end position="285"/>
    </location>
</feature>
<evidence type="ECO:0000256" key="1">
    <source>
        <dbReference type="ARBA" id="ARBA00006854"/>
    </source>
</evidence>
<dbReference type="Pfam" id="PF07814">
    <property type="entry name" value="WAPL"/>
    <property type="match status" value="1"/>
</dbReference>
<comment type="caution">
    <text evidence="5">The sequence shown here is derived from an EMBL/GenBank/DDBJ whole genome shotgun (WGS) entry which is preliminary data.</text>
</comment>
<comment type="similarity">
    <text evidence="1">Belongs to the WAPL family.</text>
</comment>
<organism evidence="5 6">
    <name type="scientific">Plectosphaerella plurivora</name>
    <dbReference type="NCBI Taxonomy" id="936078"/>
    <lineage>
        <taxon>Eukaryota</taxon>
        <taxon>Fungi</taxon>
        <taxon>Dikarya</taxon>
        <taxon>Ascomycota</taxon>
        <taxon>Pezizomycotina</taxon>
        <taxon>Sordariomycetes</taxon>
        <taxon>Hypocreomycetidae</taxon>
        <taxon>Glomerellales</taxon>
        <taxon>Plectosphaerellaceae</taxon>
        <taxon>Plectosphaerella</taxon>
    </lineage>
</organism>
<feature type="compositionally biased region" description="Low complexity" evidence="3">
    <location>
        <begin position="276"/>
        <end position="285"/>
    </location>
</feature>
<evidence type="ECO:0000256" key="3">
    <source>
        <dbReference type="SAM" id="MobiDB-lite"/>
    </source>
</evidence>
<dbReference type="OrthoDB" id="78088at2759"/>
<gene>
    <name evidence="5" type="ORF">F5X68DRAFT_13825</name>
</gene>
<feature type="compositionally biased region" description="Polar residues" evidence="3">
    <location>
        <begin position="108"/>
        <end position="117"/>
    </location>
</feature>
<feature type="compositionally biased region" description="Basic and acidic residues" evidence="3">
    <location>
        <begin position="1"/>
        <end position="21"/>
    </location>
</feature>
<sequence>MTADGKAARKPLDQALVDRSRGAPKPRNPGIEPAVARVKRSYGATGPSTARLSRSPALTKTELDDIYALAPDDESGVEEGAKRRRVLAKSRSDLGNGKKTTIPPPTNLVATSSNRRQPASLLRSISDGGQNASSQRRERVPGAPDILNGHAKMQRMEAVGPPASSRPRAGRANTAERHTIGASIRRPPPSATVSVTSLPPTTKPSISATSDHAKPGPKPGRVRLIDRLAAQKEDGIVSDSEPDLAVQFSEQRAAEASTLPVHEVPSTPFRSGAPVSSKAAGQSSKKANVKTYSSIRSIRTDAASHDGIGGTRFDMDAEFGLSASTPASKIRQPDLFAFDDEEAEEHRPRSGILGLHALRQAGANHRFANELSDLFDRIGTPQPVGSSSARSRRMALLELGRKFQDKKFISSFCDDASHETIFRGMGEERDLINGFVLASALIFLLSRSSSPHLALELCANGIEKLLRRMAQVEEDISHFAQQKQNNVSKNGRVSLEALRSALLQASGIWGTHSPHELTFRTLSLQALTMLCRHAGYTSSSGVVAPLVPTLFSLVADGNAALNSSGGGPVSLVDLRLSLSLLQESSVVAMEDGRGTEWLAECLPALSSILSTLTRSPTSEAEDIELHALKLAMNVSNSPEPAAILGTDELLHSLSKAAVSIFGDLHDNIRRGQFLEGQYGRLILVLGVLVNMTEHHPPARARFGTWVDEPSPLDELVVVYLDHRESSGKAESYEQTSLAVAHGYLAILLGYVSLDKTALQKTIHRGHATLPQHILSSIREFMTLHDRVTDATNDDTTTSLVGLVNQLQVRVNLTPR</sequence>
<feature type="domain" description="Wings apart-like protein C-terminal" evidence="4">
    <location>
        <begin position="355"/>
        <end position="695"/>
    </location>
</feature>
<reference evidence="5" key="1">
    <citation type="journal article" date="2021" name="Nat. Commun.">
        <title>Genetic determinants of endophytism in the Arabidopsis root mycobiome.</title>
        <authorList>
            <person name="Mesny F."/>
            <person name="Miyauchi S."/>
            <person name="Thiergart T."/>
            <person name="Pickel B."/>
            <person name="Atanasova L."/>
            <person name="Karlsson M."/>
            <person name="Huettel B."/>
            <person name="Barry K.W."/>
            <person name="Haridas S."/>
            <person name="Chen C."/>
            <person name="Bauer D."/>
            <person name="Andreopoulos W."/>
            <person name="Pangilinan J."/>
            <person name="LaButti K."/>
            <person name="Riley R."/>
            <person name="Lipzen A."/>
            <person name="Clum A."/>
            <person name="Drula E."/>
            <person name="Henrissat B."/>
            <person name="Kohler A."/>
            <person name="Grigoriev I.V."/>
            <person name="Martin F.M."/>
            <person name="Hacquard S."/>
        </authorList>
    </citation>
    <scope>NUCLEOTIDE SEQUENCE</scope>
    <source>
        <strain evidence="5">MPI-SDFR-AT-0117</strain>
    </source>
</reference>
<dbReference type="EMBL" id="JAGSXJ010000013">
    <property type="protein sequence ID" value="KAH6686134.1"/>
    <property type="molecule type" value="Genomic_DNA"/>
</dbReference>
<dbReference type="AlphaFoldDB" id="A0A9P9A7V2"/>
<feature type="compositionally biased region" description="Polar residues" evidence="3">
    <location>
        <begin position="46"/>
        <end position="57"/>
    </location>
</feature>
<evidence type="ECO:0000256" key="2">
    <source>
        <dbReference type="SAM" id="Coils"/>
    </source>
</evidence>
<evidence type="ECO:0000313" key="6">
    <source>
        <dbReference type="Proteomes" id="UP000770015"/>
    </source>
</evidence>
<dbReference type="InterPro" id="IPR022771">
    <property type="entry name" value="WAPL_C"/>
</dbReference>
<feature type="coiled-coil region" evidence="2">
    <location>
        <begin position="455"/>
        <end position="482"/>
    </location>
</feature>
<dbReference type="Gene3D" id="1.25.10.10">
    <property type="entry name" value="Leucine-rich Repeat Variant"/>
    <property type="match status" value="2"/>
</dbReference>
<dbReference type="InterPro" id="IPR011989">
    <property type="entry name" value="ARM-like"/>
</dbReference>
<accession>A0A9P9A7V2</accession>
<dbReference type="Proteomes" id="UP000770015">
    <property type="component" value="Unassembled WGS sequence"/>
</dbReference>
<dbReference type="PANTHER" id="PTHR22100:SF13">
    <property type="entry name" value="WINGS APART-LIKE PROTEIN HOMOLOG"/>
    <property type="match status" value="1"/>
</dbReference>
<feature type="region of interest" description="Disordered" evidence="3">
    <location>
        <begin position="1"/>
        <end position="57"/>
    </location>
</feature>
<feature type="compositionally biased region" description="Polar residues" evidence="3">
    <location>
        <begin position="191"/>
        <end position="210"/>
    </location>
</feature>
<keyword evidence="2" id="KW-0175">Coiled coil</keyword>
<proteinExistence type="inferred from homology"/>
<evidence type="ECO:0000313" key="5">
    <source>
        <dbReference type="EMBL" id="KAH6686134.1"/>
    </source>
</evidence>
<keyword evidence="6" id="KW-1185">Reference proteome</keyword>
<dbReference type="InterPro" id="IPR039874">
    <property type="entry name" value="WAPL"/>
</dbReference>